<evidence type="ECO:0000313" key="2">
    <source>
        <dbReference type="EMBL" id="MEQ2283433.1"/>
    </source>
</evidence>
<proteinExistence type="predicted"/>
<reference evidence="2 3" key="1">
    <citation type="submission" date="2021-06" db="EMBL/GenBank/DDBJ databases">
        <authorList>
            <person name="Palmer J.M."/>
        </authorList>
    </citation>
    <scope>NUCLEOTIDE SEQUENCE [LARGE SCALE GENOMIC DNA]</scope>
    <source>
        <strain evidence="2 3">AS_MEX2019</strain>
        <tissue evidence="2">Muscle</tissue>
    </source>
</reference>
<dbReference type="Proteomes" id="UP001469553">
    <property type="component" value="Unassembled WGS sequence"/>
</dbReference>
<protein>
    <submittedName>
        <fullName evidence="2">Uncharacterized protein</fullName>
    </submittedName>
</protein>
<sequence length="84" mass="8883">MQPLSRDSPVSSLPTSLADMASNCLVLLRKENILRHSITLPSAFPAGDGGAAAGGRLPPCGGQNERPGQFTEETPYRKAFSITK</sequence>
<organism evidence="2 3">
    <name type="scientific">Ameca splendens</name>
    <dbReference type="NCBI Taxonomy" id="208324"/>
    <lineage>
        <taxon>Eukaryota</taxon>
        <taxon>Metazoa</taxon>
        <taxon>Chordata</taxon>
        <taxon>Craniata</taxon>
        <taxon>Vertebrata</taxon>
        <taxon>Euteleostomi</taxon>
        <taxon>Actinopterygii</taxon>
        <taxon>Neopterygii</taxon>
        <taxon>Teleostei</taxon>
        <taxon>Neoteleostei</taxon>
        <taxon>Acanthomorphata</taxon>
        <taxon>Ovalentaria</taxon>
        <taxon>Atherinomorphae</taxon>
        <taxon>Cyprinodontiformes</taxon>
        <taxon>Goodeidae</taxon>
        <taxon>Ameca</taxon>
    </lineage>
</organism>
<keyword evidence="3" id="KW-1185">Reference proteome</keyword>
<comment type="caution">
    <text evidence="2">The sequence shown here is derived from an EMBL/GenBank/DDBJ whole genome shotgun (WGS) entry which is preliminary data.</text>
</comment>
<evidence type="ECO:0000256" key="1">
    <source>
        <dbReference type="SAM" id="MobiDB-lite"/>
    </source>
</evidence>
<dbReference type="EMBL" id="JAHRIP010010068">
    <property type="protein sequence ID" value="MEQ2283433.1"/>
    <property type="molecule type" value="Genomic_DNA"/>
</dbReference>
<evidence type="ECO:0000313" key="3">
    <source>
        <dbReference type="Proteomes" id="UP001469553"/>
    </source>
</evidence>
<accession>A0ABV0XPM4</accession>
<feature type="region of interest" description="Disordered" evidence="1">
    <location>
        <begin position="44"/>
        <end position="84"/>
    </location>
</feature>
<gene>
    <name evidence="2" type="ORF">AMECASPLE_011144</name>
</gene>
<name>A0ABV0XPM4_9TELE</name>